<proteinExistence type="inferred from homology"/>
<evidence type="ECO:0000256" key="1">
    <source>
        <dbReference type="ARBA" id="ARBA00043967"/>
    </source>
</evidence>
<dbReference type="Proteomes" id="UP000029492">
    <property type="component" value="Chromosome"/>
</dbReference>
<dbReference type="HOGENOM" id="CLU_026231_5_2_5"/>
<dbReference type="InterPro" id="IPR045595">
    <property type="entry name" value="SufBD_N"/>
</dbReference>
<reference evidence="4 5" key="1">
    <citation type="journal article" date="2014" name="PLoS ONE">
        <title>Genome Information of Methylobacterium oryzae, a Plant-Probiotic Methylotroph in the Phyllosphere.</title>
        <authorList>
            <person name="Kwak M.J."/>
            <person name="Jeong H."/>
            <person name="Madhaiyan M."/>
            <person name="Lee Y."/>
            <person name="Sa T.M."/>
            <person name="Oh T.K."/>
            <person name="Kim J.F."/>
        </authorList>
    </citation>
    <scope>NUCLEOTIDE SEQUENCE [LARGE SCALE GENOMIC DNA]</scope>
    <source>
        <strain evidence="4 5">CBMB20</strain>
    </source>
</reference>
<dbReference type="SUPFAM" id="SSF101960">
    <property type="entry name" value="Stabilizer of iron transporter SufD"/>
    <property type="match status" value="1"/>
</dbReference>
<evidence type="ECO:0000259" key="3">
    <source>
        <dbReference type="Pfam" id="PF19295"/>
    </source>
</evidence>
<dbReference type="InterPro" id="IPR037284">
    <property type="entry name" value="SUF_FeS_clus_asmbl_SufBD_sf"/>
</dbReference>
<name>A0A089NL69_9HYPH</name>
<organism evidence="4 5">
    <name type="scientific">Methylobacterium oryzae CBMB20</name>
    <dbReference type="NCBI Taxonomy" id="693986"/>
    <lineage>
        <taxon>Bacteria</taxon>
        <taxon>Pseudomonadati</taxon>
        <taxon>Pseudomonadota</taxon>
        <taxon>Alphaproteobacteria</taxon>
        <taxon>Hyphomicrobiales</taxon>
        <taxon>Methylobacteriaceae</taxon>
        <taxon>Methylobacterium</taxon>
    </lineage>
</organism>
<feature type="domain" description="SUF system FeS cluster assembly SufBD N-terminal" evidence="3">
    <location>
        <begin position="16"/>
        <end position="173"/>
    </location>
</feature>
<keyword evidence="5" id="KW-1185">Reference proteome</keyword>
<dbReference type="AlphaFoldDB" id="A0A089NL69"/>
<dbReference type="GO" id="GO:0016226">
    <property type="term" value="P:iron-sulfur cluster assembly"/>
    <property type="evidence" value="ECO:0007669"/>
    <property type="project" value="InterPro"/>
</dbReference>
<evidence type="ECO:0000313" key="4">
    <source>
        <dbReference type="EMBL" id="AIQ88631.1"/>
    </source>
</evidence>
<protein>
    <submittedName>
        <fullName evidence="4">FeS assembly protein SufD</fullName>
    </submittedName>
</protein>
<dbReference type="InterPro" id="IPR055346">
    <property type="entry name" value="Fe-S_cluster_assembly_SufBD"/>
</dbReference>
<feature type="domain" description="SUF system FeS cluster assembly SufBD core" evidence="2">
    <location>
        <begin position="185"/>
        <end position="411"/>
    </location>
</feature>
<dbReference type="RefSeq" id="WP_043755815.1">
    <property type="nucleotide sequence ID" value="NZ_CP003811.1"/>
</dbReference>
<dbReference type="Pfam" id="PF01458">
    <property type="entry name" value="SUFBD_core"/>
    <property type="match status" value="1"/>
</dbReference>
<dbReference type="STRING" id="693986.MOC_0876"/>
<dbReference type="KEGG" id="mor:MOC_0876"/>
<accession>A0A089NL69</accession>
<comment type="similarity">
    <text evidence="1">Belongs to the iron-sulfur cluster assembly SufBD family.</text>
</comment>
<dbReference type="InterPro" id="IPR000825">
    <property type="entry name" value="SUF_FeS_clus_asmbl_SufBD_core"/>
</dbReference>
<dbReference type="eggNOG" id="COG0719">
    <property type="taxonomic scope" value="Bacteria"/>
</dbReference>
<evidence type="ECO:0000259" key="2">
    <source>
        <dbReference type="Pfam" id="PF01458"/>
    </source>
</evidence>
<sequence length="440" mass="46266">MAGVTNLRSPAEAGLSKLFESARQSFASETAIAREEAFRFFEATGLPSRRVEAFKYTDLRAAITEAAPPADAPSLEVAKAAVAQAKGFSGIEAARLTFVNGHLIGELSDLDAIPEGVTVVPMSEALAKGHAGLKQLAPVAQARENPVYQLNTAFLADGAVITVAAGAKPVRPLHLRFVGTGDAPFSTATRVLVQLGEGAEFSLLESHEGTDGLTCQPNDALDVVVGPKAAFRHTRLNIEGDATIALSTLSLKVEAEGQVETVNLVTGAVLSRHQIFVHIAGEDTNVVVNGAAMLRRGQLADSTLLADHAAVGGVGREQFKWIIDGDATGVFQGKIIVRQAAQKTDGKMKSDCLLLTDEGQMMNKPELEIFADDVACGHGATCGAPDDDLLFYLMARGLPRAIAESLLVQAFVGEAVEAVTHEGARAALVGEIEAWLKARV</sequence>
<dbReference type="PANTHER" id="PTHR43575:SF1">
    <property type="entry name" value="PROTEIN ABCI7, CHLOROPLASTIC"/>
    <property type="match status" value="1"/>
</dbReference>
<dbReference type="EMBL" id="CP003811">
    <property type="protein sequence ID" value="AIQ88631.1"/>
    <property type="molecule type" value="Genomic_DNA"/>
</dbReference>
<dbReference type="PANTHER" id="PTHR43575">
    <property type="entry name" value="PROTEIN ABCI7, CHLOROPLASTIC"/>
    <property type="match status" value="1"/>
</dbReference>
<dbReference type="Pfam" id="PF19295">
    <property type="entry name" value="SufBD_N"/>
    <property type="match status" value="1"/>
</dbReference>
<evidence type="ECO:0000313" key="5">
    <source>
        <dbReference type="Proteomes" id="UP000029492"/>
    </source>
</evidence>
<gene>
    <name evidence="4" type="primary">sufD</name>
    <name evidence="4" type="ORF">MOC_0876</name>
</gene>